<dbReference type="Proteomes" id="UP000826271">
    <property type="component" value="Unassembled WGS sequence"/>
</dbReference>
<comment type="caution">
    <text evidence="2">The sequence shown here is derived from an EMBL/GenBank/DDBJ whole genome shotgun (WGS) entry which is preliminary data.</text>
</comment>
<gene>
    <name evidence="2" type="ORF">BUALT_Bualt17G0075700</name>
</gene>
<feature type="transmembrane region" description="Helical" evidence="1">
    <location>
        <begin position="26"/>
        <end position="48"/>
    </location>
</feature>
<protein>
    <submittedName>
        <fullName evidence="2">Uncharacterized protein</fullName>
    </submittedName>
</protein>
<evidence type="ECO:0000256" key="1">
    <source>
        <dbReference type="SAM" id="Phobius"/>
    </source>
</evidence>
<dbReference type="PANTHER" id="PTHR33133:SF7">
    <property type="entry name" value="F26K24.10 PROTEIN-RELATED"/>
    <property type="match status" value="1"/>
</dbReference>
<evidence type="ECO:0000313" key="3">
    <source>
        <dbReference type="Proteomes" id="UP000826271"/>
    </source>
</evidence>
<name>A0AAV6WHE9_9LAMI</name>
<feature type="transmembrane region" description="Helical" evidence="1">
    <location>
        <begin position="121"/>
        <end position="149"/>
    </location>
</feature>
<sequence>MSAAVPTFRQILSETTLIINAHSRHFLALTILFILPVSFSAVIFSSLLHPTSIHSHYQKSLYFFFSASDNTPQTLLPIIYILFVYSFPICSTASITYSTFHGFYGKPVEFIDSMKSILSSFFPLLATLVVMQIIMGLIMFAFMGLMLLVHHSVNSLFFVLLIAILLAGVLIYLQSEWYLSNVVVVVESRWGFSPLKRSSYLVKGLKRVVFSMLIFFGFFVVLLSMLCSSLVANGGGIEGWLSWEVVLLTIVYTGCLTIVSLYSIAGNTVLFIHCKAMHGEFDGEYVSLPCEDEKVPYVNVV</sequence>
<evidence type="ECO:0000313" key="2">
    <source>
        <dbReference type="EMBL" id="KAG8366400.1"/>
    </source>
</evidence>
<keyword evidence="1" id="KW-1133">Transmembrane helix</keyword>
<keyword evidence="1" id="KW-0812">Transmembrane</keyword>
<keyword evidence="1" id="KW-0472">Membrane</keyword>
<feature type="transmembrane region" description="Helical" evidence="1">
    <location>
        <begin position="78"/>
        <end position="100"/>
    </location>
</feature>
<feature type="transmembrane region" description="Helical" evidence="1">
    <location>
        <begin position="208"/>
        <end position="231"/>
    </location>
</feature>
<organism evidence="2 3">
    <name type="scientific">Buddleja alternifolia</name>
    <dbReference type="NCBI Taxonomy" id="168488"/>
    <lineage>
        <taxon>Eukaryota</taxon>
        <taxon>Viridiplantae</taxon>
        <taxon>Streptophyta</taxon>
        <taxon>Embryophyta</taxon>
        <taxon>Tracheophyta</taxon>
        <taxon>Spermatophyta</taxon>
        <taxon>Magnoliopsida</taxon>
        <taxon>eudicotyledons</taxon>
        <taxon>Gunneridae</taxon>
        <taxon>Pentapetalae</taxon>
        <taxon>asterids</taxon>
        <taxon>lamiids</taxon>
        <taxon>Lamiales</taxon>
        <taxon>Scrophulariaceae</taxon>
        <taxon>Buddlejeae</taxon>
        <taxon>Buddleja</taxon>
    </lineage>
</organism>
<dbReference type="EMBL" id="WHWC01000017">
    <property type="protein sequence ID" value="KAG8366400.1"/>
    <property type="molecule type" value="Genomic_DNA"/>
</dbReference>
<dbReference type="AlphaFoldDB" id="A0AAV6WHE9"/>
<proteinExistence type="predicted"/>
<feature type="transmembrane region" description="Helical" evidence="1">
    <location>
        <begin position="243"/>
        <end position="265"/>
    </location>
</feature>
<accession>A0AAV6WHE9</accession>
<dbReference type="PANTHER" id="PTHR33133">
    <property type="entry name" value="OS08G0107100 PROTEIN-RELATED"/>
    <property type="match status" value="1"/>
</dbReference>
<reference evidence="2" key="1">
    <citation type="submission" date="2019-10" db="EMBL/GenBank/DDBJ databases">
        <authorList>
            <person name="Zhang R."/>
            <person name="Pan Y."/>
            <person name="Wang J."/>
            <person name="Ma R."/>
            <person name="Yu S."/>
        </authorList>
    </citation>
    <scope>NUCLEOTIDE SEQUENCE</scope>
    <source>
        <strain evidence="2">LA-IB0</strain>
        <tissue evidence="2">Leaf</tissue>
    </source>
</reference>
<feature type="transmembrane region" description="Helical" evidence="1">
    <location>
        <begin position="155"/>
        <end position="173"/>
    </location>
</feature>
<keyword evidence="3" id="KW-1185">Reference proteome</keyword>